<sequence>MSTAASPSAFEAHTVRRPIIVMGVAGCGKSSVGARLAEALGLPYQEGDDLHPQANIAKMSKGTPLTDDDRWPWLDRIGEILADHASSGIVLTCSSLKTVYRDRLRAAAGEKLAFVFLDGSKALLTRRMGDREGHFMPTSLLESQLATLERPDQEADVVVVDIDNTPETIKDLAIDGLRRLVAG</sequence>
<keyword evidence="5 10" id="KW-0547">Nucleotide-binding</keyword>
<reference evidence="11 12" key="1">
    <citation type="submission" date="2019-06" db="EMBL/GenBank/DDBJ databases">
        <title>The draft genome of Rhizobium smilacinae PTYR-5.</title>
        <authorList>
            <person name="Liu L."/>
            <person name="Li L."/>
            <person name="Zhang X."/>
        </authorList>
    </citation>
    <scope>NUCLEOTIDE SEQUENCE [LARGE SCALE GENOMIC DNA]</scope>
    <source>
        <strain evidence="11 12">PTYR-5</strain>
    </source>
</reference>
<evidence type="ECO:0000313" key="11">
    <source>
        <dbReference type="EMBL" id="TNM63647.1"/>
    </source>
</evidence>
<name>A0A5C4XK12_9HYPH</name>
<dbReference type="GO" id="GO:0005737">
    <property type="term" value="C:cytoplasm"/>
    <property type="evidence" value="ECO:0007669"/>
    <property type="project" value="TreeGrafter"/>
</dbReference>
<dbReference type="NCBIfam" id="TIGR01313">
    <property type="entry name" value="therm_gnt_kin"/>
    <property type="match status" value="1"/>
</dbReference>
<comment type="pathway">
    <text evidence="1">Carbohydrate acid metabolism.</text>
</comment>
<evidence type="ECO:0000256" key="7">
    <source>
        <dbReference type="ARBA" id="ARBA00022840"/>
    </source>
</evidence>
<evidence type="ECO:0000256" key="5">
    <source>
        <dbReference type="ARBA" id="ARBA00022741"/>
    </source>
</evidence>
<dbReference type="GO" id="GO:0005524">
    <property type="term" value="F:ATP binding"/>
    <property type="evidence" value="ECO:0007669"/>
    <property type="project" value="UniProtKB-KW"/>
</dbReference>
<keyword evidence="4 10" id="KW-0808">Transferase</keyword>
<evidence type="ECO:0000313" key="12">
    <source>
        <dbReference type="Proteomes" id="UP000311605"/>
    </source>
</evidence>
<dbReference type="PANTHER" id="PTHR43442:SF3">
    <property type="entry name" value="GLUCONOKINASE-RELATED"/>
    <property type="match status" value="1"/>
</dbReference>
<evidence type="ECO:0000256" key="10">
    <source>
        <dbReference type="RuleBase" id="RU363066"/>
    </source>
</evidence>
<evidence type="ECO:0000256" key="2">
    <source>
        <dbReference type="ARBA" id="ARBA00008420"/>
    </source>
</evidence>
<evidence type="ECO:0000256" key="8">
    <source>
        <dbReference type="ARBA" id="ARBA00023064"/>
    </source>
</evidence>
<keyword evidence="8" id="KW-0311">Gluconate utilization</keyword>
<evidence type="ECO:0000256" key="4">
    <source>
        <dbReference type="ARBA" id="ARBA00022679"/>
    </source>
</evidence>
<gene>
    <name evidence="11" type="ORF">FHP24_12675</name>
</gene>
<dbReference type="EMBL" id="VDMN01000002">
    <property type="protein sequence ID" value="TNM63647.1"/>
    <property type="molecule type" value="Genomic_DNA"/>
</dbReference>
<evidence type="ECO:0000256" key="9">
    <source>
        <dbReference type="ARBA" id="ARBA00048090"/>
    </source>
</evidence>
<dbReference type="InterPro" id="IPR027417">
    <property type="entry name" value="P-loop_NTPase"/>
</dbReference>
<dbReference type="OrthoDB" id="9795716at2"/>
<proteinExistence type="inferred from homology"/>
<dbReference type="InterPro" id="IPR006001">
    <property type="entry name" value="Therm_gnt_kin"/>
</dbReference>
<dbReference type="EC" id="2.7.1.12" evidence="3 10"/>
<keyword evidence="7 10" id="KW-0067">ATP-binding</keyword>
<evidence type="ECO:0000256" key="3">
    <source>
        <dbReference type="ARBA" id="ARBA00012054"/>
    </source>
</evidence>
<dbReference type="Pfam" id="PF01202">
    <property type="entry name" value="SKI"/>
    <property type="match status" value="1"/>
</dbReference>
<protein>
    <recommendedName>
        <fullName evidence="3 10">Gluconokinase</fullName>
        <ecNumber evidence="3 10">2.7.1.12</ecNumber>
    </recommendedName>
</protein>
<comment type="similarity">
    <text evidence="2 10">Belongs to the gluconokinase GntK/GntV family.</text>
</comment>
<accession>A0A5C4XK12</accession>
<dbReference type="PANTHER" id="PTHR43442">
    <property type="entry name" value="GLUCONOKINASE-RELATED"/>
    <property type="match status" value="1"/>
</dbReference>
<comment type="caution">
    <text evidence="11">The sequence shown here is derived from an EMBL/GenBank/DDBJ whole genome shotgun (WGS) entry which is preliminary data.</text>
</comment>
<keyword evidence="12" id="KW-1185">Reference proteome</keyword>
<evidence type="ECO:0000256" key="6">
    <source>
        <dbReference type="ARBA" id="ARBA00022777"/>
    </source>
</evidence>
<dbReference type="Proteomes" id="UP000311605">
    <property type="component" value="Unassembled WGS sequence"/>
</dbReference>
<dbReference type="Gene3D" id="3.40.50.300">
    <property type="entry name" value="P-loop containing nucleotide triphosphate hydrolases"/>
    <property type="match status" value="1"/>
</dbReference>
<dbReference type="FunFam" id="3.40.50.300:FF:000522">
    <property type="entry name" value="Gluconokinase"/>
    <property type="match status" value="1"/>
</dbReference>
<dbReference type="InterPro" id="IPR031322">
    <property type="entry name" value="Shikimate/glucono_kinase"/>
</dbReference>
<organism evidence="11 12">
    <name type="scientific">Aliirhizobium smilacinae</name>
    <dbReference type="NCBI Taxonomy" id="1395944"/>
    <lineage>
        <taxon>Bacteria</taxon>
        <taxon>Pseudomonadati</taxon>
        <taxon>Pseudomonadota</taxon>
        <taxon>Alphaproteobacteria</taxon>
        <taxon>Hyphomicrobiales</taxon>
        <taxon>Rhizobiaceae</taxon>
        <taxon>Aliirhizobium</taxon>
    </lineage>
</organism>
<dbReference type="AlphaFoldDB" id="A0A5C4XK12"/>
<dbReference type="CDD" id="cd02021">
    <property type="entry name" value="GntK"/>
    <property type="match status" value="1"/>
</dbReference>
<dbReference type="RefSeq" id="WP_139676555.1">
    <property type="nucleotide sequence ID" value="NZ_VDMN01000002.1"/>
</dbReference>
<dbReference type="GO" id="GO:0019521">
    <property type="term" value="P:D-gluconate metabolic process"/>
    <property type="evidence" value="ECO:0007669"/>
    <property type="project" value="UniProtKB-KW"/>
</dbReference>
<comment type="catalytic activity">
    <reaction evidence="9 10">
        <text>D-gluconate + ATP = 6-phospho-D-gluconate + ADP + H(+)</text>
        <dbReference type="Rhea" id="RHEA:19433"/>
        <dbReference type="ChEBI" id="CHEBI:15378"/>
        <dbReference type="ChEBI" id="CHEBI:18391"/>
        <dbReference type="ChEBI" id="CHEBI:30616"/>
        <dbReference type="ChEBI" id="CHEBI:58759"/>
        <dbReference type="ChEBI" id="CHEBI:456216"/>
        <dbReference type="EC" id="2.7.1.12"/>
    </reaction>
</comment>
<keyword evidence="6 10" id="KW-0418">Kinase</keyword>
<dbReference type="GO" id="GO:0046316">
    <property type="term" value="F:gluconokinase activity"/>
    <property type="evidence" value="ECO:0007669"/>
    <property type="project" value="UniProtKB-EC"/>
</dbReference>
<dbReference type="SUPFAM" id="SSF52540">
    <property type="entry name" value="P-loop containing nucleoside triphosphate hydrolases"/>
    <property type="match status" value="1"/>
</dbReference>
<evidence type="ECO:0000256" key="1">
    <source>
        <dbReference type="ARBA" id="ARBA00004761"/>
    </source>
</evidence>